<evidence type="ECO:0000313" key="2">
    <source>
        <dbReference type="EMBL" id="KAH8074945.1"/>
    </source>
</evidence>
<reference evidence="2" key="1">
    <citation type="journal article" date="2021" name="New Phytol.">
        <title>Evolutionary innovations through gain and loss of genes in the ectomycorrhizal Boletales.</title>
        <authorList>
            <person name="Wu G."/>
            <person name="Miyauchi S."/>
            <person name="Morin E."/>
            <person name="Kuo A."/>
            <person name="Drula E."/>
            <person name="Varga T."/>
            <person name="Kohler A."/>
            <person name="Feng B."/>
            <person name="Cao Y."/>
            <person name="Lipzen A."/>
            <person name="Daum C."/>
            <person name="Hundley H."/>
            <person name="Pangilinan J."/>
            <person name="Johnson J."/>
            <person name="Barry K."/>
            <person name="LaButti K."/>
            <person name="Ng V."/>
            <person name="Ahrendt S."/>
            <person name="Min B."/>
            <person name="Choi I.G."/>
            <person name="Park H."/>
            <person name="Plett J.M."/>
            <person name="Magnuson J."/>
            <person name="Spatafora J.W."/>
            <person name="Nagy L.G."/>
            <person name="Henrissat B."/>
            <person name="Grigoriev I.V."/>
            <person name="Yang Z.L."/>
            <person name="Xu J."/>
            <person name="Martin F.M."/>
        </authorList>
    </citation>
    <scope>NUCLEOTIDE SEQUENCE</scope>
    <source>
        <strain evidence="2">KKN 215</strain>
    </source>
</reference>
<organism evidence="2 3">
    <name type="scientific">Cristinia sonorae</name>
    <dbReference type="NCBI Taxonomy" id="1940300"/>
    <lineage>
        <taxon>Eukaryota</taxon>
        <taxon>Fungi</taxon>
        <taxon>Dikarya</taxon>
        <taxon>Basidiomycota</taxon>
        <taxon>Agaricomycotina</taxon>
        <taxon>Agaricomycetes</taxon>
        <taxon>Agaricomycetidae</taxon>
        <taxon>Agaricales</taxon>
        <taxon>Pleurotineae</taxon>
        <taxon>Stephanosporaceae</taxon>
        <taxon>Cristinia</taxon>
    </lineage>
</organism>
<protein>
    <submittedName>
        <fullName evidence="2">Uncharacterized protein</fullName>
    </submittedName>
</protein>
<dbReference type="AlphaFoldDB" id="A0A8K0XJT9"/>
<feature type="region of interest" description="Disordered" evidence="1">
    <location>
        <begin position="14"/>
        <end position="39"/>
    </location>
</feature>
<comment type="caution">
    <text evidence="2">The sequence shown here is derived from an EMBL/GenBank/DDBJ whole genome shotgun (WGS) entry which is preliminary data.</text>
</comment>
<keyword evidence="3" id="KW-1185">Reference proteome</keyword>
<evidence type="ECO:0000313" key="3">
    <source>
        <dbReference type="Proteomes" id="UP000813824"/>
    </source>
</evidence>
<accession>A0A8K0XJT9</accession>
<gene>
    <name evidence="2" type="ORF">BXZ70DRAFT_911532</name>
</gene>
<dbReference type="EMBL" id="JAEVFJ010000070">
    <property type="protein sequence ID" value="KAH8074945.1"/>
    <property type="molecule type" value="Genomic_DNA"/>
</dbReference>
<dbReference type="OrthoDB" id="2658103at2759"/>
<dbReference type="Proteomes" id="UP000813824">
    <property type="component" value="Unassembled WGS sequence"/>
</dbReference>
<name>A0A8K0XJT9_9AGAR</name>
<proteinExistence type="predicted"/>
<evidence type="ECO:0000256" key="1">
    <source>
        <dbReference type="SAM" id="MobiDB-lite"/>
    </source>
</evidence>
<dbReference type="Gene3D" id="3.60.130.30">
    <property type="match status" value="1"/>
</dbReference>
<sequence length="195" mass="20980">MYLGLGFGSVESKSPTLRHAGEGQGEGGTADVVTASDGLSAPAGGRGRCLDTVRYNTQAEGRVVACGWCWRVPSSLSITRSPLGVVLHTKGTAVGGGRRERLKKTYERASWVDKILKALCLPGCLPGGPNIGRVTLKDLQTVLHHDDIDEMCVVFSVGKYKGGEFLLPDLCMKFKYTPGDLVFFLSQVLWHMVAP</sequence>